<evidence type="ECO:0000256" key="1">
    <source>
        <dbReference type="SAM" id="MobiDB-lite"/>
    </source>
</evidence>
<dbReference type="Proteomes" id="UP000306985">
    <property type="component" value="Unassembled WGS sequence"/>
</dbReference>
<feature type="compositionally biased region" description="Basic and acidic residues" evidence="1">
    <location>
        <begin position="135"/>
        <end position="151"/>
    </location>
</feature>
<sequence>MTSASRADDTLTTSAPSVASSAPSSSRGSATTRTPTTTARPSTPASSEVLGAGTTPGSAPAPAGWSIVAPAGLQSWDAIPGDDISWGWHSGNCVVVVSAPQNLPEMTDERFARAHAKYSFTAFAAEVDPTMTETGEARGQETDPLRVSDPTRVEPPAVHLQLSGFRFEFPTIGVTDQTYSFVTQGGGQGFAVSVVCSTADFTARYDSEIAPFISDLGVDTGI</sequence>
<reference evidence="2 3" key="1">
    <citation type="submission" date="2019-05" db="EMBL/GenBank/DDBJ databases">
        <title>Nakamurella sp. N5BH11, whole genome shotgun sequence.</title>
        <authorList>
            <person name="Tuo L."/>
        </authorList>
    </citation>
    <scope>NUCLEOTIDE SEQUENCE [LARGE SCALE GENOMIC DNA]</scope>
    <source>
        <strain evidence="2 3">N5BH11</strain>
    </source>
</reference>
<organism evidence="2 3">
    <name type="scientific">Nakamurella flava</name>
    <dbReference type="NCBI Taxonomy" id="2576308"/>
    <lineage>
        <taxon>Bacteria</taxon>
        <taxon>Bacillati</taxon>
        <taxon>Actinomycetota</taxon>
        <taxon>Actinomycetes</taxon>
        <taxon>Nakamurellales</taxon>
        <taxon>Nakamurellaceae</taxon>
        <taxon>Nakamurella</taxon>
    </lineage>
</organism>
<name>A0A4U6QEI7_9ACTN</name>
<evidence type="ECO:0000313" key="3">
    <source>
        <dbReference type="Proteomes" id="UP000306985"/>
    </source>
</evidence>
<protein>
    <submittedName>
        <fullName evidence="2">Uncharacterized protein</fullName>
    </submittedName>
</protein>
<gene>
    <name evidence="2" type="ORF">FDO65_14120</name>
</gene>
<feature type="compositionally biased region" description="Low complexity" evidence="1">
    <location>
        <begin position="12"/>
        <end position="63"/>
    </location>
</feature>
<proteinExistence type="predicted"/>
<feature type="region of interest" description="Disordered" evidence="1">
    <location>
        <begin position="132"/>
        <end position="151"/>
    </location>
</feature>
<accession>A0A4U6QEI7</accession>
<evidence type="ECO:0000313" key="2">
    <source>
        <dbReference type="EMBL" id="TKV58657.1"/>
    </source>
</evidence>
<dbReference type="EMBL" id="SZZH01000003">
    <property type="protein sequence ID" value="TKV58657.1"/>
    <property type="molecule type" value="Genomic_DNA"/>
</dbReference>
<dbReference type="RefSeq" id="WP_137450318.1">
    <property type="nucleotide sequence ID" value="NZ_SZZH01000003.1"/>
</dbReference>
<comment type="caution">
    <text evidence="2">The sequence shown here is derived from an EMBL/GenBank/DDBJ whole genome shotgun (WGS) entry which is preliminary data.</text>
</comment>
<keyword evidence="3" id="KW-1185">Reference proteome</keyword>
<feature type="region of interest" description="Disordered" evidence="1">
    <location>
        <begin position="1"/>
        <end position="63"/>
    </location>
</feature>
<dbReference type="AlphaFoldDB" id="A0A4U6QEI7"/>